<dbReference type="InterPro" id="IPR011009">
    <property type="entry name" value="Kinase-like_dom_sf"/>
</dbReference>
<dbReference type="InterPro" id="IPR001245">
    <property type="entry name" value="Ser-Thr/Tyr_kinase_cat_dom"/>
</dbReference>
<dbReference type="GO" id="GO:0005524">
    <property type="term" value="F:ATP binding"/>
    <property type="evidence" value="ECO:0007669"/>
    <property type="project" value="InterPro"/>
</dbReference>
<dbReference type="AlphaFoldDB" id="A0A397VCI0"/>
<dbReference type="InterPro" id="IPR000719">
    <property type="entry name" value="Prot_kinase_dom"/>
</dbReference>
<dbReference type="Proteomes" id="UP000266673">
    <property type="component" value="Unassembled WGS sequence"/>
</dbReference>
<evidence type="ECO:0000259" key="1">
    <source>
        <dbReference type="PROSITE" id="PS50011"/>
    </source>
</evidence>
<dbReference type="PANTHER" id="PTHR44329">
    <property type="entry name" value="SERINE/THREONINE-PROTEIN KINASE TNNI3K-RELATED"/>
    <property type="match status" value="1"/>
</dbReference>
<dbReference type="OrthoDB" id="346907at2759"/>
<evidence type="ECO:0000313" key="3">
    <source>
        <dbReference type="Proteomes" id="UP000266673"/>
    </source>
</evidence>
<dbReference type="PRINTS" id="PR00109">
    <property type="entry name" value="TYRKINASE"/>
</dbReference>
<feature type="domain" description="Protein kinase" evidence="1">
    <location>
        <begin position="1"/>
        <end position="175"/>
    </location>
</feature>
<organism evidence="2 3">
    <name type="scientific">Gigaspora rosea</name>
    <dbReference type="NCBI Taxonomy" id="44941"/>
    <lineage>
        <taxon>Eukaryota</taxon>
        <taxon>Fungi</taxon>
        <taxon>Fungi incertae sedis</taxon>
        <taxon>Mucoromycota</taxon>
        <taxon>Glomeromycotina</taxon>
        <taxon>Glomeromycetes</taxon>
        <taxon>Diversisporales</taxon>
        <taxon>Gigasporaceae</taxon>
        <taxon>Gigaspora</taxon>
    </lineage>
</organism>
<dbReference type="STRING" id="44941.A0A397VCI0"/>
<keyword evidence="2" id="KW-0418">Kinase</keyword>
<dbReference type="PROSITE" id="PS50011">
    <property type="entry name" value="PROTEIN_KINASE_DOM"/>
    <property type="match status" value="1"/>
</dbReference>
<dbReference type="PANTHER" id="PTHR44329:SF6">
    <property type="entry name" value="RECEPTOR-INTERACTING SERINE_THREONINE-PROTEIN KINASE 1"/>
    <property type="match status" value="1"/>
</dbReference>
<accession>A0A397VCI0</accession>
<protein>
    <submittedName>
        <fullName evidence="2">Kinase-like domain-containing protein</fullName>
    </submittedName>
</protein>
<keyword evidence="2" id="KW-0808">Transferase</keyword>
<reference evidence="2 3" key="1">
    <citation type="submission" date="2018-06" db="EMBL/GenBank/DDBJ databases">
        <title>Comparative genomics reveals the genomic features of Rhizophagus irregularis, R. cerebriforme, R. diaphanum and Gigaspora rosea, and their symbiotic lifestyle signature.</title>
        <authorList>
            <person name="Morin E."/>
            <person name="San Clemente H."/>
            <person name="Chen E.C.H."/>
            <person name="De La Providencia I."/>
            <person name="Hainaut M."/>
            <person name="Kuo A."/>
            <person name="Kohler A."/>
            <person name="Murat C."/>
            <person name="Tang N."/>
            <person name="Roy S."/>
            <person name="Loubradou J."/>
            <person name="Henrissat B."/>
            <person name="Grigoriev I.V."/>
            <person name="Corradi N."/>
            <person name="Roux C."/>
            <person name="Martin F.M."/>
        </authorList>
    </citation>
    <scope>NUCLEOTIDE SEQUENCE [LARGE SCALE GENOMIC DNA]</scope>
    <source>
        <strain evidence="2 3">DAOM 194757</strain>
    </source>
</reference>
<sequence length="239" mass="27784">YARKGCLRDNLNTLANINWKDKLNLLQCIALDLQIIHSQELIHRDLHSGNILLNSFKSAYIADLGLSITANIELKSKSYEICGILPYIAPEVLSEQQYIIKSDIYSFGIIMWEILYGRPVPNGMISEIQFQLEVCDGLRPPIDESIAMSYSDLMKKCWHAEPEERPTAEEIYDFFAEWQVNENILSELSEFDKNLQNIKNDDMQVFNYSHYKSSFILSNSGRKYRGNYKFNFLINYIIL</sequence>
<name>A0A397VCI0_9GLOM</name>
<keyword evidence="3" id="KW-1185">Reference proteome</keyword>
<dbReference type="GO" id="GO:0004674">
    <property type="term" value="F:protein serine/threonine kinase activity"/>
    <property type="evidence" value="ECO:0007669"/>
    <property type="project" value="TreeGrafter"/>
</dbReference>
<dbReference type="SUPFAM" id="SSF56112">
    <property type="entry name" value="Protein kinase-like (PK-like)"/>
    <property type="match status" value="1"/>
</dbReference>
<gene>
    <name evidence="2" type="ORF">C2G38_2081538</name>
</gene>
<dbReference type="Pfam" id="PF07714">
    <property type="entry name" value="PK_Tyr_Ser-Thr"/>
    <property type="match status" value="1"/>
</dbReference>
<comment type="caution">
    <text evidence="2">The sequence shown here is derived from an EMBL/GenBank/DDBJ whole genome shotgun (WGS) entry which is preliminary data.</text>
</comment>
<feature type="non-terminal residue" evidence="2">
    <location>
        <position position="1"/>
    </location>
</feature>
<dbReference type="Gene3D" id="1.10.510.10">
    <property type="entry name" value="Transferase(Phosphotransferase) domain 1"/>
    <property type="match status" value="1"/>
</dbReference>
<evidence type="ECO:0000313" key="2">
    <source>
        <dbReference type="EMBL" id="RIB20160.1"/>
    </source>
</evidence>
<dbReference type="EMBL" id="QKWP01000433">
    <property type="protein sequence ID" value="RIB20160.1"/>
    <property type="molecule type" value="Genomic_DNA"/>
</dbReference>
<proteinExistence type="predicted"/>
<dbReference type="InterPro" id="IPR051681">
    <property type="entry name" value="Ser/Thr_Kinases-Pseudokinases"/>
</dbReference>